<evidence type="ECO:0000313" key="3">
    <source>
        <dbReference type="Proteomes" id="UP000198814"/>
    </source>
</evidence>
<name>A0A1H8IZ03_9PROT</name>
<keyword evidence="3" id="KW-1185">Reference proteome</keyword>
<feature type="domain" description="Uracil-DNA glycosylase-like" evidence="1">
    <location>
        <begin position="14"/>
        <end position="149"/>
    </location>
</feature>
<dbReference type="InterPro" id="IPR026353">
    <property type="entry name" value="Hypoxan-DNA_Glyclase"/>
</dbReference>
<dbReference type="Proteomes" id="UP000198814">
    <property type="component" value="Unassembled WGS sequence"/>
</dbReference>
<dbReference type="OrthoDB" id="9799921at2"/>
<dbReference type="InterPro" id="IPR036895">
    <property type="entry name" value="Uracil-DNA_glycosylase-like_sf"/>
</dbReference>
<dbReference type="InterPro" id="IPR005122">
    <property type="entry name" value="Uracil-DNA_glycosylase-like"/>
</dbReference>
<evidence type="ECO:0000259" key="1">
    <source>
        <dbReference type="Pfam" id="PF03167"/>
    </source>
</evidence>
<gene>
    <name evidence="2" type="ORF">SAMN05216333_10142</name>
</gene>
<proteinExistence type="predicted"/>
<dbReference type="Pfam" id="PF03167">
    <property type="entry name" value="UDG"/>
    <property type="match status" value="1"/>
</dbReference>
<protein>
    <submittedName>
        <fullName evidence="2">G/U mismatch-specific uracil-DNA glycosylase</fullName>
    </submittedName>
</protein>
<evidence type="ECO:0000313" key="2">
    <source>
        <dbReference type="EMBL" id="SEN73722.1"/>
    </source>
</evidence>
<dbReference type="AlphaFoldDB" id="A0A1H8IZ03"/>
<organism evidence="2 3">
    <name type="scientific">Nitrosomonas oligotropha</name>
    <dbReference type="NCBI Taxonomy" id="42354"/>
    <lineage>
        <taxon>Bacteria</taxon>
        <taxon>Pseudomonadati</taxon>
        <taxon>Pseudomonadota</taxon>
        <taxon>Betaproteobacteria</taxon>
        <taxon>Nitrosomonadales</taxon>
        <taxon>Nitrosomonadaceae</taxon>
        <taxon>Nitrosomonas</taxon>
    </lineage>
</organism>
<dbReference type="NCBIfam" id="TIGR04274">
    <property type="entry name" value="hypoxanDNAglyco"/>
    <property type="match status" value="1"/>
</dbReference>
<dbReference type="SUPFAM" id="SSF52141">
    <property type="entry name" value="Uracil-DNA glycosylase-like"/>
    <property type="match status" value="1"/>
</dbReference>
<dbReference type="STRING" id="42354.SAMN05216333_10142"/>
<dbReference type="EMBL" id="FODO01000001">
    <property type="protein sequence ID" value="SEN73722.1"/>
    <property type="molecule type" value="Genomic_DNA"/>
</dbReference>
<sequence length="199" mass="22013">MPTVYSFPPIAGSEARILILGSMPGEASLVANQYYAHRRNAFWPIMAQLLQIDVEASYQEKIAALRSSPIALWDVLKSCKRNGSLDSMIETGTQINNDFQSFFSAHRAITQVFFNGGTAEACFKHYVLPAHNLGLLKLSRLPSTSPANARLSFDDKCGIWHETIGSALRSCHPMPKIKQTLDGEARDAFYLCTGSTEQK</sequence>
<dbReference type="Gene3D" id="3.40.470.10">
    <property type="entry name" value="Uracil-DNA glycosylase-like domain"/>
    <property type="match status" value="1"/>
</dbReference>
<accession>A0A1H8IZ03</accession>
<dbReference type="CDD" id="cd10032">
    <property type="entry name" value="UDG-F6_HDG"/>
    <property type="match status" value="1"/>
</dbReference>
<dbReference type="RefSeq" id="WP_090315180.1">
    <property type="nucleotide sequence ID" value="NZ_FNOE01000001.1"/>
</dbReference>
<reference evidence="3" key="1">
    <citation type="submission" date="2016-10" db="EMBL/GenBank/DDBJ databases">
        <authorList>
            <person name="Varghese N."/>
            <person name="Submissions S."/>
        </authorList>
    </citation>
    <scope>NUCLEOTIDE SEQUENCE [LARGE SCALE GENOMIC DNA]</scope>
    <source>
        <strain evidence="3">Nm76</strain>
    </source>
</reference>